<accession>A0AAJ0M7S2</accession>
<feature type="compositionally biased region" description="Low complexity" evidence="1">
    <location>
        <begin position="1264"/>
        <end position="1282"/>
    </location>
</feature>
<feature type="region of interest" description="Disordered" evidence="1">
    <location>
        <begin position="1252"/>
        <end position="1319"/>
    </location>
</feature>
<feature type="compositionally biased region" description="Basic and acidic residues" evidence="1">
    <location>
        <begin position="343"/>
        <end position="360"/>
    </location>
</feature>
<feature type="region of interest" description="Disordered" evidence="1">
    <location>
        <begin position="158"/>
        <end position="226"/>
    </location>
</feature>
<dbReference type="GO" id="GO:0003677">
    <property type="term" value="F:DNA binding"/>
    <property type="evidence" value="ECO:0007669"/>
    <property type="project" value="TreeGrafter"/>
</dbReference>
<evidence type="ECO:0000313" key="4">
    <source>
        <dbReference type="Proteomes" id="UP001275084"/>
    </source>
</evidence>
<feature type="region of interest" description="Disordered" evidence="1">
    <location>
        <begin position="594"/>
        <end position="615"/>
    </location>
</feature>
<dbReference type="Proteomes" id="UP001275084">
    <property type="component" value="Unassembled WGS sequence"/>
</dbReference>
<feature type="compositionally biased region" description="Polar residues" evidence="1">
    <location>
        <begin position="200"/>
        <end position="222"/>
    </location>
</feature>
<dbReference type="InterPro" id="IPR027417">
    <property type="entry name" value="P-loop_NTPase"/>
</dbReference>
<feature type="region of interest" description="Disordered" evidence="1">
    <location>
        <begin position="238"/>
        <end position="270"/>
    </location>
</feature>
<organism evidence="3 4">
    <name type="scientific">Lasiosphaeria hispida</name>
    <dbReference type="NCBI Taxonomy" id="260671"/>
    <lineage>
        <taxon>Eukaryota</taxon>
        <taxon>Fungi</taxon>
        <taxon>Dikarya</taxon>
        <taxon>Ascomycota</taxon>
        <taxon>Pezizomycotina</taxon>
        <taxon>Sordariomycetes</taxon>
        <taxon>Sordariomycetidae</taxon>
        <taxon>Sordariales</taxon>
        <taxon>Lasiosphaeriaceae</taxon>
        <taxon>Lasiosphaeria</taxon>
    </lineage>
</organism>
<dbReference type="PANTHER" id="PTHR23389">
    <property type="entry name" value="CHROMOSOME TRANSMISSION FIDELITY FACTOR 18"/>
    <property type="match status" value="1"/>
</dbReference>
<feature type="compositionally biased region" description="Polar residues" evidence="1">
    <location>
        <begin position="35"/>
        <end position="44"/>
    </location>
</feature>
<feature type="compositionally biased region" description="Low complexity" evidence="1">
    <location>
        <begin position="85"/>
        <end position="109"/>
    </location>
</feature>
<feature type="region of interest" description="Disordered" evidence="1">
    <location>
        <begin position="774"/>
        <end position="796"/>
    </location>
</feature>
<keyword evidence="4" id="KW-1185">Reference proteome</keyword>
<evidence type="ECO:0000256" key="1">
    <source>
        <dbReference type="SAM" id="MobiDB-lite"/>
    </source>
</evidence>
<feature type="compositionally biased region" description="Basic and acidic residues" evidence="1">
    <location>
        <begin position="161"/>
        <end position="176"/>
    </location>
</feature>
<evidence type="ECO:0000259" key="2">
    <source>
        <dbReference type="SMART" id="SM00382"/>
    </source>
</evidence>
<dbReference type="Pfam" id="PF00004">
    <property type="entry name" value="AAA"/>
    <property type="match status" value="1"/>
</dbReference>
<feature type="compositionally biased region" description="Polar residues" evidence="1">
    <location>
        <begin position="59"/>
        <end position="78"/>
    </location>
</feature>
<dbReference type="SMART" id="SM00382">
    <property type="entry name" value="AAA"/>
    <property type="match status" value="1"/>
</dbReference>
<evidence type="ECO:0000313" key="3">
    <source>
        <dbReference type="EMBL" id="KAK3339974.1"/>
    </source>
</evidence>
<gene>
    <name evidence="3" type="ORF">B0T25DRAFT_561019</name>
</gene>
<dbReference type="EMBL" id="JAUIQD010000009">
    <property type="protein sequence ID" value="KAK3339974.1"/>
    <property type="molecule type" value="Genomic_DNA"/>
</dbReference>
<protein>
    <recommendedName>
        <fullName evidence="2">AAA+ ATPase domain-containing protein</fullName>
    </recommendedName>
</protein>
<dbReference type="Gene3D" id="3.40.50.300">
    <property type="entry name" value="P-loop containing nucleotide triphosphate hydrolases"/>
    <property type="match status" value="1"/>
</dbReference>
<feature type="domain" description="AAA+ ATPase" evidence="2">
    <location>
        <begin position="672"/>
        <end position="858"/>
    </location>
</feature>
<comment type="caution">
    <text evidence="3">The sequence shown here is derived from an EMBL/GenBank/DDBJ whole genome shotgun (WGS) entry which is preliminary data.</text>
</comment>
<reference evidence="3" key="1">
    <citation type="journal article" date="2023" name="Mol. Phylogenet. Evol.">
        <title>Genome-scale phylogeny and comparative genomics of the fungal order Sordariales.</title>
        <authorList>
            <person name="Hensen N."/>
            <person name="Bonometti L."/>
            <person name="Westerberg I."/>
            <person name="Brannstrom I.O."/>
            <person name="Guillou S."/>
            <person name="Cros-Aarteil S."/>
            <person name="Calhoun S."/>
            <person name="Haridas S."/>
            <person name="Kuo A."/>
            <person name="Mondo S."/>
            <person name="Pangilinan J."/>
            <person name="Riley R."/>
            <person name="LaButti K."/>
            <person name="Andreopoulos B."/>
            <person name="Lipzen A."/>
            <person name="Chen C."/>
            <person name="Yan M."/>
            <person name="Daum C."/>
            <person name="Ng V."/>
            <person name="Clum A."/>
            <person name="Steindorff A."/>
            <person name="Ohm R.A."/>
            <person name="Martin F."/>
            <person name="Silar P."/>
            <person name="Natvig D.O."/>
            <person name="Lalanne C."/>
            <person name="Gautier V."/>
            <person name="Ament-Velasquez S.L."/>
            <person name="Kruys A."/>
            <person name="Hutchinson M.I."/>
            <person name="Powell A.J."/>
            <person name="Barry K."/>
            <person name="Miller A.N."/>
            <person name="Grigoriev I.V."/>
            <person name="Debuchy R."/>
            <person name="Gladieux P."/>
            <person name="Hiltunen Thoren M."/>
            <person name="Johannesson H."/>
        </authorList>
    </citation>
    <scope>NUCLEOTIDE SEQUENCE</scope>
    <source>
        <strain evidence="3">CBS 955.72</strain>
    </source>
</reference>
<dbReference type="GO" id="GO:0016887">
    <property type="term" value="F:ATP hydrolysis activity"/>
    <property type="evidence" value="ECO:0007669"/>
    <property type="project" value="InterPro"/>
</dbReference>
<proteinExistence type="predicted"/>
<dbReference type="PANTHER" id="PTHR23389:SF21">
    <property type="entry name" value="ATPASE FAMILY AAA DOMAIN-CONTAINING PROTEIN 5"/>
    <property type="match status" value="1"/>
</dbReference>
<dbReference type="SUPFAM" id="SSF52540">
    <property type="entry name" value="P-loop containing nucleoside triphosphate hydrolases"/>
    <property type="match status" value="1"/>
</dbReference>
<dbReference type="InterPro" id="IPR003959">
    <property type="entry name" value="ATPase_AAA_core"/>
</dbReference>
<feature type="region of interest" description="Disordered" evidence="1">
    <location>
        <begin position="1"/>
        <end position="139"/>
    </location>
</feature>
<sequence length="1319" mass="143900">MPEGIGSPGSVGRKPLHPFFVSGRVAQPAPDKGSDSSSRPTSDTKVNEAPEVNEDFNPLINTPSEKPSTNLPFMTANETADETADQSATDTSATTDMTPSDETFGSSSSRRNKRRKVDRDQDDNVGQKRPAKKRAQVSAVGGILNHLIKLGIANEATANGHGEKSENAENSLHESTPESNVPTHPDQQDGLQTRDIATGRSLNTLSANENNSRPHPHISNTVAEAGPNKLKKVLLFNPKTGTIGSPPRPKRKQSVGEKGLFKQGKKQKSKVVVVKYGTDAESRIRIGEKVNAVMNTQSPSSVPAPKSPPTSGTQEAQAPKAAEDASPKRPKKTTHPFFLGKAKKSDAAPAEEAKTAKVDSPVRMKQFTSTPCSPKKGRCAPCSVRLPQFGVKNSGLKFAGSKVAAWPWKGMVHIRGDVPPTNDAADLAPLLLLRKSKGRMVKVSVSESVVQLVTQALDIPAIAEAVRNVSTDDFLPPPPELRLPQKHFESGKNLQARILPQLETFRSPLASKKLVQRKQLASAQDSKLHPPPQLIYLFDSISCSLSAFDKSQCEAANWTQKYAPTCATEVLQQGREAFLMRDWLQALMVQSVDTGETERSKSGAKGKAAGPGKKKRRKKLDGFVVSSEDEDYELLEPSDEEADWTPSGIRGVIKKTVVRSGDLSRPKDGEKIANTLVISGPHGCGKTAAVYAVAKELGFEVFEINASSRRSGKDVMEKIGDMTRNHLVQQHHSPLADGQELSAAEDEVAKDLKSGKQSTMVSFFKPKAVVKPAKKSAKVTSSKEQNESKKDSPKNQRQSLILLEEVDILFEEDKQFWTTVTSLIVQSKRPFVMTCNDETLLPLHTLRLHGIFRFHPPPRELAIDRLILVAANEGHALTRQAVETLYESRHQDLRATTMDLQYWCQMGVGDRRGGFDWFYPRWPKGIDLDENRDVVRVVSQDTYSPGMNWLGRDSIIEPKVHSRLIEEDLLHQSWESWGLDIGHWQDSNVFSSWATSVDSVAVTPHSRLKALEAFDDFAEAMSTADICARGSFAASPQESLDATLPEAPAKSRDDCTLGLAYLDAPFSTHYNSLPILMASTMKSLARISLQADTQMLHDSLPSQLEPLSESRVIDHIQNSFTSLPPGTLAVSRIDIAFAFDPIAASDSAAPQAVSYLDPSVFDRTFKLIALDVAPYVRSIVAYDSHLQKQRLKLSSLVSEGGRAGQGSKRMRTTRAALSALEGGSRSTIRGERWFKADINPHLIMKTGGEGWASPVAEETDLPGSPAQAQQHASSSSTPISSPVIPPREPPKKAGRRGRPRKKVAEDDSADELGGAEFQS</sequence>
<feature type="region of interest" description="Disordered" evidence="1">
    <location>
        <begin position="731"/>
        <end position="750"/>
    </location>
</feature>
<dbReference type="InterPro" id="IPR003593">
    <property type="entry name" value="AAA+_ATPase"/>
</dbReference>
<name>A0AAJ0M7S2_9PEZI</name>
<dbReference type="GO" id="GO:0005634">
    <property type="term" value="C:nucleus"/>
    <property type="evidence" value="ECO:0007669"/>
    <property type="project" value="TreeGrafter"/>
</dbReference>
<feature type="region of interest" description="Disordered" evidence="1">
    <location>
        <begin position="296"/>
        <end position="360"/>
    </location>
</feature>
<feature type="compositionally biased region" description="Basic and acidic residues" evidence="1">
    <location>
        <begin position="784"/>
        <end position="794"/>
    </location>
</feature>
<feature type="compositionally biased region" description="Basic residues" evidence="1">
    <location>
        <begin position="1292"/>
        <end position="1301"/>
    </location>
</feature>
<dbReference type="GO" id="GO:0005524">
    <property type="term" value="F:ATP binding"/>
    <property type="evidence" value="ECO:0007669"/>
    <property type="project" value="InterPro"/>
</dbReference>
<reference evidence="3" key="2">
    <citation type="submission" date="2023-06" db="EMBL/GenBank/DDBJ databases">
        <authorList>
            <consortium name="Lawrence Berkeley National Laboratory"/>
            <person name="Haridas S."/>
            <person name="Hensen N."/>
            <person name="Bonometti L."/>
            <person name="Westerberg I."/>
            <person name="Brannstrom I.O."/>
            <person name="Guillou S."/>
            <person name="Cros-Aarteil S."/>
            <person name="Calhoun S."/>
            <person name="Kuo A."/>
            <person name="Mondo S."/>
            <person name="Pangilinan J."/>
            <person name="Riley R."/>
            <person name="Labutti K."/>
            <person name="Andreopoulos B."/>
            <person name="Lipzen A."/>
            <person name="Chen C."/>
            <person name="Yanf M."/>
            <person name="Daum C."/>
            <person name="Ng V."/>
            <person name="Clum A."/>
            <person name="Steindorff A."/>
            <person name="Ohm R."/>
            <person name="Martin F."/>
            <person name="Silar P."/>
            <person name="Natvig D."/>
            <person name="Lalanne C."/>
            <person name="Gautier V."/>
            <person name="Ament-Velasquez S.L."/>
            <person name="Kruys A."/>
            <person name="Hutchinson M.I."/>
            <person name="Powell A.J."/>
            <person name="Barry K."/>
            <person name="Miller A.N."/>
            <person name="Grigoriev I.V."/>
            <person name="Debuchy R."/>
            <person name="Gladieux P."/>
            <person name="Thoren M.H."/>
            <person name="Johannesson H."/>
        </authorList>
    </citation>
    <scope>NUCLEOTIDE SEQUENCE</scope>
    <source>
        <strain evidence="3">CBS 955.72</strain>
    </source>
</reference>